<gene>
    <name evidence="1" type="ORF">V6M85_02180</name>
</gene>
<accession>A0AAX4L2T6</accession>
<evidence type="ECO:0000313" key="1">
    <source>
        <dbReference type="EMBL" id="WWQ60910.1"/>
    </source>
</evidence>
<name>A0AAX4L2T6_9CREN</name>
<dbReference type="GeneID" id="89335539"/>
<sequence>MSKIPQNKSLFTTISVKSSLFDVAFNLVFLYKNWSKDLYKLLTYLLNPYDQLDRKRKNFKKYF</sequence>
<keyword evidence="2" id="KW-1185">Reference proteome</keyword>
<reference evidence="1 2" key="1">
    <citation type="submission" date="2024-02" db="EMBL/GenBank/DDBJ databases">
        <title>STSV induces naive adaptation in Sulfolobus.</title>
        <authorList>
            <person name="Xiang X."/>
            <person name="Song M."/>
        </authorList>
    </citation>
    <scope>NUCLEOTIDE SEQUENCE [LARGE SCALE GENOMIC DNA]</scope>
    <source>
        <strain evidence="1 2">RT2</strain>
    </source>
</reference>
<dbReference type="EMBL" id="CP146016">
    <property type="protein sequence ID" value="WWQ60910.1"/>
    <property type="molecule type" value="Genomic_DNA"/>
</dbReference>
<organism evidence="1 2">
    <name type="scientific">Sulfolobus tengchongensis</name>
    <dbReference type="NCBI Taxonomy" id="207809"/>
    <lineage>
        <taxon>Archaea</taxon>
        <taxon>Thermoproteota</taxon>
        <taxon>Thermoprotei</taxon>
        <taxon>Sulfolobales</taxon>
        <taxon>Sulfolobaceae</taxon>
        <taxon>Sulfolobus</taxon>
    </lineage>
</organism>
<evidence type="ECO:0008006" key="3">
    <source>
        <dbReference type="Google" id="ProtNLM"/>
    </source>
</evidence>
<protein>
    <recommendedName>
        <fullName evidence="3">Transposase</fullName>
    </recommendedName>
</protein>
<evidence type="ECO:0000313" key="2">
    <source>
        <dbReference type="Proteomes" id="UP001432202"/>
    </source>
</evidence>
<proteinExistence type="predicted"/>
<dbReference type="AlphaFoldDB" id="A0AAX4L2T6"/>
<dbReference type="RefSeq" id="WP_338602423.1">
    <property type="nucleotide sequence ID" value="NZ_CP146016.1"/>
</dbReference>
<dbReference type="Proteomes" id="UP001432202">
    <property type="component" value="Chromosome"/>
</dbReference>